<evidence type="ECO:0000313" key="4">
    <source>
        <dbReference type="Proteomes" id="UP001157126"/>
    </source>
</evidence>
<comment type="similarity">
    <text evidence="1">Belongs to the UPF0098 family.</text>
</comment>
<evidence type="ECO:0008006" key="5">
    <source>
        <dbReference type="Google" id="ProtNLM"/>
    </source>
</evidence>
<dbReference type="EMBL" id="BSUO01000001">
    <property type="protein sequence ID" value="GMA39543.1"/>
    <property type="molecule type" value="Genomic_DNA"/>
</dbReference>
<feature type="region of interest" description="Disordered" evidence="2">
    <location>
        <begin position="25"/>
        <end position="53"/>
    </location>
</feature>
<dbReference type="InterPro" id="IPR008914">
    <property type="entry name" value="PEBP"/>
</dbReference>
<dbReference type="PANTHER" id="PTHR30289">
    <property type="entry name" value="UNCHARACTERIZED PROTEIN YBCL-RELATED"/>
    <property type="match status" value="1"/>
</dbReference>
<gene>
    <name evidence="3" type="ORF">GCM10025883_15880</name>
</gene>
<dbReference type="PANTHER" id="PTHR30289:SF1">
    <property type="entry name" value="PEBP (PHOSPHATIDYLETHANOLAMINE-BINDING PROTEIN) FAMILY PROTEIN"/>
    <property type="match status" value="1"/>
</dbReference>
<dbReference type="CDD" id="cd00865">
    <property type="entry name" value="PEBP_bact_arch"/>
    <property type="match status" value="1"/>
</dbReference>
<dbReference type="Gene3D" id="3.90.280.10">
    <property type="entry name" value="PEBP-like"/>
    <property type="match status" value="1"/>
</dbReference>
<dbReference type="InterPro" id="IPR005247">
    <property type="entry name" value="YbhB_YbcL/LppC-like"/>
</dbReference>
<keyword evidence="4" id="KW-1185">Reference proteome</keyword>
<dbReference type="RefSeq" id="WP_284303432.1">
    <property type="nucleotide sequence ID" value="NZ_BSUO01000001.1"/>
</dbReference>
<sequence length="175" mass="18520">MSLERPQAPDPYDLLPQVASFTLESPEFSDGGALPEAQTFGGENRSPELRWSGAPEGTQSYAVSCFDPDAPTPSGFWHWFVVGLPADVTELAAGAGSVGGGLPHGTIQLRNDYGTKDFGGAAPPEGDVPHRYMFAVHALDVADLSLDPDDSPTKASFVMLEHTLGRAVLTGMYQA</sequence>
<accession>A0ABQ6IS87</accession>
<protein>
    <recommendedName>
        <fullName evidence="5">YbhB/YbcL family Raf kinase inhibitor-like protein</fullName>
    </recommendedName>
</protein>
<dbReference type="SUPFAM" id="SSF49777">
    <property type="entry name" value="PEBP-like"/>
    <property type="match status" value="1"/>
</dbReference>
<comment type="caution">
    <text evidence="3">The sequence shown here is derived from an EMBL/GenBank/DDBJ whole genome shotgun (WGS) entry which is preliminary data.</text>
</comment>
<dbReference type="InterPro" id="IPR036610">
    <property type="entry name" value="PEBP-like_sf"/>
</dbReference>
<evidence type="ECO:0000256" key="1">
    <source>
        <dbReference type="ARBA" id="ARBA00007120"/>
    </source>
</evidence>
<name>A0ABQ6IS87_9MICO</name>
<organism evidence="3 4">
    <name type="scientific">Mobilicoccus caccae</name>
    <dbReference type="NCBI Taxonomy" id="1859295"/>
    <lineage>
        <taxon>Bacteria</taxon>
        <taxon>Bacillati</taxon>
        <taxon>Actinomycetota</taxon>
        <taxon>Actinomycetes</taxon>
        <taxon>Micrococcales</taxon>
        <taxon>Dermatophilaceae</taxon>
        <taxon>Mobilicoccus</taxon>
    </lineage>
</organism>
<reference evidence="4" key="1">
    <citation type="journal article" date="2019" name="Int. J. Syst. Evol. Microbiol.">
        <title>The Global Catalogue of Microorganisms (GCM) 10K type strain sequencing project: providing services to taxonomists for standard genome sequencing and annotation.</title>
        <authorList>
            <consortium name="The Broad Institute Genomics Platform"/>
            <consortium name="The Broad Institute Genome Sequencing Center for Infectious Disease"/>
            <person name="Wu L."/>
            <person name="Ma J."/>
        </authorList>
    </citation>
    <scope>NUCLEOTIDE SEQUENCE [LARGE SCALE GENOMIC DNA]</scope>
    <source>
        <strain evidence="4">NBRC 113072</strain>
    </source>
</reference>
<evidence type="ECO:0000313" key="3">
    <source>
        <dbReference type="EMBL" id="GMA39543.1"/>
    </source>
</evidence>
<proteinExistence type="inferred from homology"/>
<evidence type="ECO:0000256" key="2">
    <source>
        <dbReference type="SAM" id="MobiDB-lite"/>
    </source>
</evidence>
<dbReference type="NCBIfam" id="TIGR00481">
    <property type="entry name" value="YbhB/YbcL family Raf kinase inhibitor-like protein"/>
    <property type="match status" value="1"/>
</dbReference>
<dbReference type="Proteomes" id="UP001157126">
    <property type="component" value="Unassembled WGS sequence"/>
</dbReference>
<dbReference type="Pfam" id="PF01161">
    <property type="entry name" value="PBP"/>
    <property type="match status" value="1"/>
</dbReference>